<dbReference type="PANTHER" id="PTHR11132">
    <property type="entry name" value="SOLUTE CARRIER FAMILY 35"/>
    <property type="match status" value="1"/>
</dbReference>
<feature type="transmembrane region" description="Helical" evidence="6">
    <location>
        <begin position="42"/>
        <end position="67"/>
    </location>
</feature>
<keyword evidence="9" id="KW-1185">Reference proteome</keyword>
<evidence type="ECO:0000256" key="6">
    <source>
        <dbReference type="SAM" id="Phobius"/>
    </source>
</evidence>
<feature type="region of interest" description="Disordered" evidence="5">
    <location>
        <begin position="326"/>
        <end position="349"/>
    </location>
</feature>
<evidence type="ECO:0000259" key="7">
    <source>
        <dbReference type="Pfam" id="PF03151"/>
    </source>
</evidence>
<gene>
    <name evidence="8" type="ORF">IWQ62_001348</name>
</gene>
<comment type="caution">
    <text evidence="8">The sequence shown here is derived from an EMBL/GenBank/DDBJ whole genome shotgun (WGS) entry which is preliminary data.</text>
</comment>
<reference evidence="8" key="1">
    <citation type="submission" date="2022-07" db="EMBL/GenBank/DDBJ databases">
        <title>Phylogenomic reconstructions and comparative analyses of Kickxellomycotina fungi.</title>
        <authorList>
            <person name="Reynolds N.K."/>
            <person name="Stajich J.E."/>
            <person name="Barry K."/>
            <person name="Grigoriev I.V."/>
            <person name="Crous P."/>
            <person name="Smith M.E."/>
        </authorList>
    </citation>
    <scope>NUCLEOTIDE SEQUENCE</scope>
    <source>
        <strain evidence="8">RSA 1196</strain>
    </source>
</reference>
<dbReference type="InterPro" id="IPR037185">
    <property type="entry name" value="EmrE-like"/>
</dbReference>
<dbReference type="AlphaFoldDB" id="A0A9W8AY30"/>
<evidence type="ECO:0000256" key="2">
    <source>
        <dbReference type="ARBA" id="ARBA00022692"/>
    </source>
</evidence>
<evidence type="ECO:0000313" key="8">
    <source>
        <dbReference type="EMBL" id="KAJ1968261.1"/>
    </source>
</evidence>
<comment type="subcellular location">
    <subcellularLocation>
        <location evidence="1">Membrane</location>
        <topology evidence="1">Multi-pass membrane protein</topology>
    </subcellularLocation>
</comment>
<evidence type="ECO:0000256" key="5">
    <source>
        <dbReference type="SAM" id="MobiDB-lite"/>
    </source>
</evidence>
<keyword evidence="2 6" id="KW-0812">Transmembrane</keyword>
<protein>
    <recommendedName>
        <fullName evidence="7">Sugar phosphate transporter domain-containing protein</fullName>
    </recommendedName>
</protein>
<accession>A0A9W8AY30</accession>
<sequence length="349" mass="38598">MKPSVHGVPVLQVILSIGGWYLFSSLLSVLNKRLFGQDFYHFDYPLLVTTIHAGVQWLVSALLVRVWGHKWLSELQHQQLEKPLADWWKSIVPCGAASGLEVALANGALIFITLSFYTMVKSSTPIWVLVFAFTFGLETFTWPLLFQIFLICFGVSLTVVGETQFHLGGFLLVLGASITSGFRWSLTQILLQKRSLGLDHPILTLYRLAPVAFLTMAVLTLCIENPWVHESSTSALWTLHIPTTLGLAVLGGFLALATIMCEFRLIQLTSTVTLSVCGISKEILMITLSILLFGDEMTVTNVTGLVISIAGILYYNVDKWRKSPQVPSSPNYTLASPRSSGSYVELSLQ</sequence>
<proteinExistence type="predicted"/>
<evidence type="ECO:0000313" key="9">
    <source>
        <dbReference type="Proteomes" id="UP001150925"/>
    </source>
</evidence>
<feature type="transmembrane region" description="Helical" evidence="6">
    <location>
        <begin position="6"/>
        <end position="30"/>
    </location>
</feature>
<dbReference type="EMBL" id="JANBPY010000208">
    <property type="protein sequence ID" value="KAJ1968261.1"/>
    <property type="molecule type" value="Genomic_DNA"/>
</dbReference>
<evidence type="ECO:0000256" key="4">
    <source>
        <dbReference type="ARBA" id="ARBA00023136"/>
    </source>
</evidence>
<dbReference type="OrthoDB" id="6418713at2759"/>
<dbReference type="Pfam" id="PF03151">
    <property type="entry name" value="TPT"/>
    <property type="match status" value="1"/>
</dbReference>
<feature type="transmembrane region" description="Helical" evidence="6">
    <location>
        <begin position="299"/>
        <end position="317"/>
    </location>
</feature>
<dbReference type="InterPro" id="IPR004853">
    <property type="entry name" value="Sugar_P_trans_dom"/>
</dbReference>
<feature type="transmembrane region" description="Helical" evidence="6">
    <location>
        <begin position="126"/>
        <end position="159"/>
    </location>
</feature>
<feature type="domain" description="Sugar phosphate transporter" evidence="7">
    <location>
        <begin position="12"/>
        <end position="316"/>
    </location>
</feature>
<name>A0A9W8AY30_9FUNG</name>
<dbReference type="Proteomes" id="UP001150925">
    <property type="component" value="Unassembled WGS sequence"/>
</dbReference>
<feature type="transmembrane region" description="Helical" evidence="6">
    <location>
        <begin position="165"/>
        <end position="184"/>
    </location>
</feature>
<dbReference type="GO" id="GO:0016020">
    <property type="term" value="C:membrane"/>
    <property type="evidence" value="ECO:0007669"/>
    <property type="project" value="UniProtKB-SubCell"/>
</dbReference>
<evidence type="ECO:0000256" key="3">
    <source>
        <dbReference type="ARBA" id="ARBA00022989"/>
    </source>
</evidence>
<evidence type="ECO:0000256" key="1">
    <source>
        <dbReference type="ARBA" id="ARBA00004141"/>
    </source>
</evidence>
<feature type="transmembrane region" description="Helical" evidence="6">
    <location>
        <begin position="205"/>
        <end position="227"/>
    </location>
</feature>
<organism evidence="8 9">
    <name type="scientific">Dispira parvispora</name>
    <dbReference type="NCBI Taxonomy" id="1520584"/>
    <lineage>
        <taxon>Eukaryota</taxon>
        <taxon>Fungi</taxon>
        <taxon>Fungi incertae sedis</taxon>
        <taxon>Zoopagomycota</taxon>
        <taxon>Kickxellomycotina</taxon>
        <taxon>Dimargaritomycetes</taxon>
        <taxon>Dimargaritales</taxon>
        <taxon>Dimargaritaceae</taxon>
        <taxon>Dispira</taxon>
    </lineage>
</organism>
<dbReference type="InterPro" id="IPR050186">
    <property type="entry name" value="TPT_transporter"/>
</dbReference>
<keyword evidence="3 6" id="KW-1133">Transmembrane helix</keyword>
<feature type="transmembrane region" description="Helical" evidence="6">
    <location>
        <begin position="272"/>
        <end position="293"/>
    </location>
</feature>
<feature type="transmembrane region" description="Helical" evidence="6">
    <location>
        <begin position="239"/>
        <end position="260"/>
    </location>
</feature>
<keyword evidence="4 6" id="KW-0472">Membrane</keyword>
<feature type="transmembrane region" description="Helical" evidence="6">
    <location>
        <begin position="87"/>
        <end position="114"/>
    </location>
</feature>
<dbReference type="SUPFAM" id="SSF103481">
    <property type="entry name" value="Multidrug resistance efflux transporter EmrE"/>
    <property type="match status" value="1"/>
</dbReference>